<evidence type="ECO:0000313" key="1">
    <source>
        <dbReference type="EMBL" id="RPE74610.1"/>
    </source>
</evidence>
<evidence type="ECO:0000313" key="2">
    <source>
        <dbReference type="Proteomes" id="UP000269708"/>
    </source>
</evidence>
<proteinExistence type="predicted"/>
<dbReference type="OrthoDB" id="9932400at2"/>
<dbReference type="EMBL" id="RKQN01000008">
    <property type="protein sequence ID" value="RPE74610.1"/>
    <property type="molecule type" value="Genomic_DNA"/>
</dbReference>
<keyword evidence="2" id="KW-1185">Reference proteome</keyword>
<organism evidence="1 2">
    <name type="scientific">Vulcaniibacterium tengchongense</name>
    <dbReference type="NCBI Taxonomy" id="1273429"/>
    <lineage>
        <taxon>Bacteria</taxon>
        <taxon>Pseudomonadati</taxon>
        <taxon>Pseudomonadota</taxon>
        <taxon>Gammaproteobacteria</taxon>
        <taxon>Lysobacterales</taxon>
        <taxon>Lysobacteraceae</taxon>
        <taxon>Vulcaniibacterium</taxon>
    </lineage>
</organism>
<gene>
    <name evidence="1" type="ORF">EDC50_3139</name>
</gene>
<dbReference type="Proteomes" id="UP000269708">
    <property type="component" value="Unassembled WGS sequence"/>
</dbReference>
<accession>A0A3N4VL51</accession>
<name>A0A3N4VL51_9GAMM</name>
<protein>
    <submittedName>
        <fullName evidence="1">Uncharacterized protein</fullName>
    </submittedName>
</protein>
<comment type="caution">
    <text evidence="1">The sequence shown here is derived from an EMBL/GenBank/DDBJ whole genome shotgun (WGS) entry which is preliminary data.</text>
</comment>
<sequence length="112" mass="12572">MRGDLTPPDADVLPPLPARFGWQLPHAKQHRRPYPETRQIVVDGEGPALAAVSPKDGLAAVVIGLHRALEGSRHYRTFASRDAALRYVAAWAWKYADQLIAEIEEHRCHRCD</sequence>
<reference evidence="1 2" key="1">
    <citation type="submission" date="2018-11" db="EMBL/GenBank/DDBJ databases">
        <title>Genomic Encyclopedia of Type Strains, Phase IV (KMG-IV): sequencing the most valuable type-strain genomes for metagenomic binning, comparative biology and taxonomic classification.</title>
        <authorList>
            <person name="Goeker M."/>
        </authorList>
    </citation>
    <scope>NUCLEOTIDE SEQUENCE [LARGE SCALE GENOMIC DNA]</scope>
    <source>
        <strain evidence="1 2">DSM 25623</strain>
    </source>
</reference>
<dbReference type="RefSeq" id="WP_123771446.1">
    <property type="nucleotide sequence ID" value="NZ_RKQN01000008.1"/>
</dbReference>
<dbReference type="AlphaFoldDB" id="A0A3N4VL51"/>